<feature type="compositionally biased region" description="Basic and acidic residues" evidence="1">
    <location>
        <begin position="219"/>
        <end position="233"/>
    </location>
</feature>
<proteinExistence type="predicted"/>
<keyword evidence="2" id="KW-0472">Membrane</keyword>
<name>F4CY34_PSEUX</name>
<evidence type="ECO:0000313" key="4">
    <source>
        <dbReference type="EMBL" id="AEA24275.1"/>
    </source>
</evidence>
<keyword evidence="5" id="KW-1185">Reference proteome</keyword>
<evidence type="ECO:0000256" key="2">
    <source>
        <dbReference type="SAM" id="Phobius"/>
    </source>
</evidence>
<dbReference type="KEGG" id="pdx:Psed_2050"/>
<organism evidence="4 5">
    <name type="scientific">Pseudonocardia dioxanivorans (strain ATCC 55486 / DSM 44775 / JCM 13855 / CB1190)</name>
    <dbReference type="NCBI Taxonomy" id="675635"/>
    <lineage>
        <taxon>Bacteria</taxon>
        <taxon>Bacillati</taxon>
        <taxon>Actinomycetota</taxon>
        <taxon>Actinomycetes</taxon>
        <taxon>Pseudonocardiales</taxon>
        <taxon>Pseudonocardiaceae</taxon>
        <taxon>Pseudonocardia</taxon>
    </lineage>
</organism>
<dbReference type="AlphaFoldDB" id="F4CY34"/>
<dbReference type="HOGENOM" id="CLU_064933_0_0_11"/>
<dbReference type="EMBL" id="CP002593">
    <property type="protein sequence ID" value="AEA24275.1"/>
    <property type="molecule type" value="Genomic_DNA"/>
</dbReference>
<evidence type="ECO:0000256" key="1">
    <source>
        <dbReference type="SAM" id="MobiDB-lite"/>
    </source>
</evidence>
<evidence type="ECO:0000259" key="3">
    <source>
        <dbReference type="Pfam" id="PF08044"/>
    </source>
</evidence>
<dbReference type="PANTHER" id="PTHR40763:SF4">
    <property type="entry name" value="DUF1707 DOMAIN-CONTAINING PROTEIN"/>
    <property type="match status" value="1"/>
</dbReference>
<keyword evidence="2" id="KW-0812">Transmembrane</keyword>
<sequence length="320" mass="33887">MPGWTDSTAPTHRSRPRVYSQRLTKGRDVTFAQVRVTPVVVGGHPAPITAGDVSSGAARRATRARDADRSATCAALDSALVDGQLDTVEHRERVAAAMTATTLAELAVLTADLQGAPPPPAPRPRRRSRAGVWFVGLAGVLVVALVVTLCSVGRSVDPVAGPPGAAAADGAPTQGPLFTAAGWDAMLSWLRTEHRGTTVVGATVYPTYARIEVLEPDDPRHTRRVDYPPRKSDASMGGNRKLDDPLVDLATVDQAALRRLLAEAPERVGVTDPTSTYMVFGFPTRPADQLGIYVSNEHRQSGMIIVTVRGEIVSVSPVNG</sequence>
<reference evidence="4 5" key="1">
    <citation type="journal article" date="2011" name="J. Bacteriol.">
        <title>Genome sequence of the 1,4-dioxane-degrading Pseudonocardia dioxanivorans strain CB1190.</title>
        <authorList>
            <person name="Sales C.M."/>
            <person name="Mahendra S."/>
            <person name="Grostern A."/>
            <person name="Parales R.E."/>
            <person name="Goodwin L.A."/>
            <person name="Woyke T."/>
            <person name="Nolan M."/>
            <person name="Lapidus A."/>
            <person name="Chertkov O."/>
            <person name="Ovchinnikova G."/>
            <person name="Sczyrba A."/>
            <person name="Alvarez-Cohen L."/>
        </authorList>
    </citation>
    <scope>NUCLEOTIDE SEQUENCE [LARGE SCALE GENOMIC DNA]</scope>
    <source>
        <strain evidence="5">ATCC 55486 / DSM 44775 / JCM 13855 / CB1190</strain>
    </source>
</reference>
<dbReference type="STRING" id="675635.Psed_2050"/>
<accession>F4CY34</accession>
<feature type="transmembrane region" description="Helical" evidence="2">
    <location>
        <begin position="130"/>
        <end position="149"/>
    </location>
</feature>
<evidence type="ECO:0000313" key="5">
    <source>
        <dbReference type="Proteomes" id="UP000007809"/>
    </source>
</evidence>
<protein>
    <recommendedName>
        <fullName evidence="3">DUF1707 domain-containing protein</fullName>
    </recommendedName>
</protein>
<dbReference type="Proteomes" id="UP000007809">
    <property type="component" value="Chromosome"/>
</dbReference>
<dbReference type="InterPro" id="IPR012551">
    <property type="entry name" value="DUF1707_SHOCT-like"/>
</dbReference>
<keyword evidence="2" id="KW-1133">Transmembrane helix</keyword>
<dbReference type="Pfam" id="PF08044">
    <property type="entry name" value="DUF1707"/>
    <property type="match status" value="1"/>
</dbReference>
<feature type="region of interest" description="Disordered" evidence="1">
    <location>
        <begin position="219"/>
        <end position="242"/>
    </location>
</feature>
<feature type="domain" description="DUF1707" evidence="3">
    <location>
        <begin position="62"/>
        <end position="114"/>
    </location>
</feature>
<dbReference type="PANTHER" id="PTHR40763">
    <property type="entry name" value="MEMBRANE PROTEIN-RELATED"/>
    <property type="match status" value="1"/>
</dbReference>
<dbReference type="eggNOG" id="ENOG50343CC">
    <property type="taxonomic scope" value="Bacteria"/>
</dbReference>
<gene>
    <name evidence="4" type="ordered locus">Psed_2050</name>
</gene>